<dbReference type="AlphaFoldDB" id="A0A9K3DDU5"/>
<feature type="non-terminal residue" evidence="1">
    <location>
        <position position="1"/>
    </location>
</feature>
<dbReference type="Proteomes" id="UP000265618">
    <property type="component" value="Unassembled WGS sequence"/>
</dbReference>
<name>A0A9K3DDU5_9EUKA</name>
<sequence>LYCTVSGQCYPSVLLQFSVLRDICAYGPSSLLVAGRDRNYDWRMFLITMQEPCSDWGTGYNGM</sequence>
<keyword evidence="2" id="KW-1185">Reference proteome</keyword>
<dbReference type="EMBL" id="BDIP01009040">
    <property type="protein sequence ID" value="GIQ92134.1"/>
    <property type="molecule type" value="Genomic_DNA"/>
</dbReference>
<reference evidence="1 2" key="1">
    <citation type="journal article" date="2018" name="PLoS ONE">
        <title>The draft genome of Kipferlia bialata reveals reductive genome evolution in fornicate parasites.</title>
        <authorList>
            <person name="Tanifuji G."/>
            <person name="Takabayashi S."/>
            <person name="Kume K."/>
            <person name="Takagi M."/>
            <person name="Nakayama T."/>
            <person name="Kamikawa R."/>
            <person name="Inagaki Y."/>
            <person name="Hashimoto T."/>
        </authorList>
    </citation>
    <scope>NUCLEOTIDE SEQUENCE [LARGE SCALE GENOMIC DNA]</scope>
    <source>
        <strain evidence="1">NY0173</strain>
    </source>
</reference>
<proteinExistence type="predicted"/>
<gene>
    <name evidence="1" type="ORF">KIPB_015737</name>
</gene>
<protein>
    <submittedName>
        <fullName evidence="1">Uncharacterized protein</fullName>
    </submittedName>
</protein>
<evidence type="ECO:0000313" key="1">
    <source>
        <dbReference type="EMBL" id="GIQ92134.1"/>
    </source>
</evidence>
<organism evidence="1 2">
    <name type="scientific">Kipferlia bialata</name>
    <dbReference type="NCBI Taxonomy" id="797122"/>
    <lineage>
        <taxon>Eukaryota</taxon>
        <taxon>Metamonada</taxon>
        <taxon>Carpediemonas-like organisms</taxon>
        <taxon>Kipferlia</taxon>
    </lineage>
</organism>
<comment type="caution">
    <text evidence="1">The sequence shown here is derived from an EMBL/GenBank/DDBJ whole genome shotgun (WGS) entry which is preliminary data.</text>
</comment>
<accession>A0A9K3DDU5</accession>
<evidence type="ECO:0000313" key="2">
    <source>
        <dbReference type="Proteomes" id="UP000265618"/>
    </source>
</evidence>